<evidence type="ECO:0000313" key="1">
    <source>
        <dbReference type="EMBL" id="EST41947.1"/>
    </source>
</evidence>
<dbReference type="Proteomes" id="UP000018208">
    <property type="component" value="Unassembled WGS sequence"/>
</dbReference>
<dbReference type="VEuPathDB" id="GiardiaDB:SS50377_22561"/>
<reference evidence="2" key="2">
    <citation type="submission" date="2020-12" db="EMBL/GenBank/DDBJ databases">
        <title>New Spironucleus salmonicida genome in near-complete chromosomes.</title>
        <authorList>
            <person name="Xu F."/>
            <person name="Kurt Z."/>
            <person name="Jimenez-Gonzalez A."/>
            <person name="Astvaldsson A."/>
            <person name="Andersson J.O."/>
            <person name="Svard S.G."/>
        </authorList>
    </citation>
    <scope>NUCLEOTIDE SEQUENCE</scope>
    <source>
        <strain evidence="2">ATCC 50377</strain>
    </source>
</reference>
<gene>
    <name evidence="1" type="ORF">SS50377_18251</name>
    <name evidence="2" type="ORF">SS50377_22561</name>
</gene>
<evidence type="ECO:0000313" key="2">
    <source>
        <dbReference type="EMBL" id="KAH0574945.1"/>
    </source>
</evidence>
<organism evidence="1">
    <name type="scientific">Spironucleus salmonicida</name>
    <dbReference type="NCBI Taxonomy" id="348837"/>
    <lineage>
        <taxon>Eukaryota</taxon>
        <taxon>Metamonada</taxon>
        <taxon>Diplomonadida</taxon>
        <taxon>Hexamitidae</taxon>
        <taxon>Hexamitinae</taxon>
        <taxon>Spironucleus</taxon>
    </lineage>
</organism>
<name>V6LBW5_9EUKA</name>
<accession>V6LBW5</accession>
<keyword evidence="3" id="KW-1185">Reference proteome</keyword>
<protein>
    <submittedName>
        <fullName evidence="1">Uncharacterized protein</fullName>
    </submittedName>
</protein>
<dbReference type="EMBL" id="KI546166">
    <property type="protein sequence ID" value="EST41947.1"/>
    <property type="molecule type" value="Genomic_DNA"/>
</dbReference>
<evidence type="ECO:0000313" key="3">
    <source>
        <dbReference type="Proteomes" id="UP000018208"/>
    </source>
</evidence>
<dbReference type="AlphaFoldDB" id="V6LBW5"/>
<dbReference type="EMBL" id="AUWU02000003">
    <property type="protein sequence ID" value="KAH0574945.1"/>
    <property type="molecule type" value="Genomic_DNA"/>
</dbReference>
<proteinExistence type="predicted"/>
<sequence>MQDYEKGDDQNSRKFELAFNMDKKYLDSQALFKDYDITSQLYQRSIPQYKFTDERTVEERVFDQVKAYEHGVYKFLVKKNCARDRLQREVLELKTSYKRKYVPVGEFATTSTQSIPQLFPQLTRTPLSILASRQRAIRQRPPALD</sequence>
<reference evidence="1 2" key="1">
    <citation type="journal article" date="2014" name="PLoS Genet.">
        <title>The Genome of Spironucleus salmonicida Highlights a Fish Pathogen Adapted to Fluctuating Environments.</title>
        <authorList>
            <person name="Xu F."/>
            <person name="Jerlstrom-Hultqvist J."/>
            <person name="Einarsson E."/>
            <person name="Astvaldsson A."/>
            <person name="Svard S.G."/>
            <person name="Andersson J.O."/>
        </authorList>
    </citation>
    <scope>NUCLEOTIDE SEQUENCE</scope>
    <source>
        <strain evidence="2">ATCC 50377</strain>
    </source>
</reference>